<gene>
    <name evidence="2" type="ORF">JOC54_004089</name>
</gene>
<feature type="domain" description="AB hydrolase-1" evidence="1">
    <location>
        <begin position="14"/>
        <end position="132"/>
    </location>
</feature>
<name>A0ABS2T027_9BACI</name>
<dbReference type="InterPro" id="IPR029058">
    <property type="entry name" value="AB_hydrolase_fold"/>
</dbReference>
<proteinExistence type="predicted"/>
<protein>
    <submittedName>
        <fullName evidence="2">Pimeloyl-ACP methyl ester carboxylesterase</fullName>
    </submittedName>
</protein>
<dbReference type="PANTHER" id="PTHR43798">
    <property type="entry name" value="MONOACYLGLYCEROL LIPASE"/>
    <property type="match status" value="1"/>
</dbReference>
<dbReference type="PANTHER" id="PTHR43798:SF33">
    <property type="entry name" value="HYDROLASE, PUTATIVE (AFU_ORTHOLOGUE AFUA_2G14860)-RELATED"/>
    <property type="match status" value="1"/>
</dbReference>
<evidence type="ECO:0000313" key="3">
    <source>
        <dbReference type="Proteomes" id="UP001179280"/>
    </source>
</evidence>
<dbReference type="Pfam" id="PF00561">
    <property type="entry name" value="Abhydrolase_1"/>
    <property type="match status" value="1"/>
</dbReference>
<dbReference type="RefSeq" id="WP_204468607.1">
    <property type="nucleotide sequence ID" value="NZ_JAFBCV010000017.1"/>
</dbReference>
<dbReference type="EMBL" id="JAFBCV010000017">
    <property type="protein sequence ID" value="MBM7840796.1"/>
    <property type="molecule type" value="Genomic_DNA"/>
</dbReference>
<dbReference type="Proteomes" id="UP001179280">
    <property type="component" value="Unassembled WGS sequence"/>
</dbReference>
<dbReference type="Gene3D" id="3.40.50.1820">
    <property type="entry name" value="alpha/beta hydrolase"/>
    <property type="match status" value="1"/>
</dbReference>
<dbReference type="PRINTS" id="PR00111">
    <property type="entry name" value="ABHYDROLASE"/>
</dbReference>
<evidence type="ECO:0000313" key="2">
    <source>
        <dbReference type="EMBL" id="MBM7840796.1"/>
    </source>
</evidence>
<reference evidence="2" key="1">
    <citation type="submission" date="2021-01" db="EMBL/GenBank/DDBJ databases">
        <title>Genomic Encyclopedia of Type Strains, Phase IV (KMG-IV): sequencing the most valuable type-strain genomes for metagenomic binning, comparative biology and taxonomic classification.</title>
        <authorList>
            <person name="Goeker M."/>
        </authorList>
    </citation>
    <scope>NUCLEOTIDE SEQUENCE</scope>
    <source>
        <strain evidence="2">DSM 21943</strain>
    </source>
</reference>
<dbReference type="SUPFAM" id="SSF53474">
    <property type="entry name" value="alpha/beta-Hydrolases"/>
    <property type="match status" value="1"/>
</dbReference>
<organism evidence="2 3">
    <name type="scientific">Shouchella xiaoxiensis</name>
    <dbReference type="NCBI Taxonomy" id="766895"/>
    <lineage>
        <taxon>Bacteria</taxon>
        <taxon>Bacillati</taxon>
        <taxon>Bacillota</taxon>
        <taxon>Bacilli</taxon>
        <taxon>Bacillales</taxon>
        <taxon>Bacillaceae</taxon>
        <taxon>Shouchella</taxon>
    </lineage>
</organism>
<dbReference type="InterPro" id="IPR050266">
    <property type="entry name" value="AB_hydrolase_sf"/>
</dbReference>
<comment type="caution">
    <text evidence="2">The sequence shown here is derived from an EMBL/GenBank/DDBJ whole genome shotgun (WGS) entry which is preliminary data.</text>
</comment>
<evidence type="ECO:0000259" key="1">
    <source>
        <dbReference type="Pfam" id="PF00561"/>
    </source>
</evidence>
<dbReference type="InterPro" id="IPR000073">
    <property type="entry name" value="AB_hydrolase_1"/>
</dbReference>
<keyword evidence="3" id="KW-1185">Reference proteome</keyword>
<accession>A0ABS2T027</accession>
<sequence length="239" mass="26755">MILHTEREGKGDAVLLLHSGLQTGKTDFVHLASELNQSFFVIRPDLRGHGRSKSNDINNFFEDSADDLAQTLAHLEVHKVHVIGSSLGGLVAMTFAKKFPHLINSLTLSGVKPVKPSNWSLIHQSEVDAQAQLLTNQEAVAYYDHLHQSDWRSFLEMAKDEAWYPFQKMNNIVGIKAPIFIIVGEGMEDEVRGALYYQGLSKHVRIAIVPFASHLVHAQQPELYTKLMQTFLAGSSKRL</sequence>